<dbReference type="EMBL" id="MLAK01000859">
    <property type="protein sequence ID" value="OHT02657.1"/>
    <property type="molecule type" value="Genomic_DNA"/>
</dbReference>
<feature type="compositionally biased region" description="Basic and acidic residues" evidence="1">
    <location>
        <begin position="33"/>
        <end position="42"/>
    </location>
</feature>
<dbReference type="Proteomes" id="UP000179807">
    <property type="component" value="Unassembled WGS sequence"/>
</dbReference>
<feature type="compositionally biased region" description="Acidic residues" evidence="1">
    <location>
        <begin position="8"/>
        <end position="30"/>
    </location>
</feature>
<feature type="compositionally biased region" description="Polar residues" evidence="1">
    <location>
        <begin position="144"/>
        <end position="156"/>
    </location>
</feature>
<protein>
    <submittedName>
        <fullName evidence="2">Uncharacterized protein</fullName>
    </submittedName>
</protein>
<name>A0A1J4JU47_9EUKA</name>
<feature type="region of interest" description="Disordered" evidence="1">
    <location>
        <begin position="800"/>
        <end position="833"/>
    </location>
</feature>
<dbReference type="VEuPathDB" id="TrichDB:TRFO_30195"/>
<feature type="compositionally biased region" description="Low complexity" evidence="1">
    <location>
        <begin position="800"/>
        <end position="809"/>
    </location>
</feature>
<evidence type="ECO:0000256" key="1">
    <source>
        <dbReference type="SAM" id="MobiDB-lite"/>
    </source>
</evidence>
<dbReference type="GeneID" id="94841912"/>
<feature type="region of interest" description="Disordered" evidence="1">
    <location>
        <begin position="373"/>
        <end position="469"/>
    </location>
</feature>
<feature type="region of interest" description="Disordered" evidence="1">
    <location>
        <begin position="1"/>
        <end position="42"/>
    </location>
</feature>
<feature type="compositionally biased region" description="Low complexity" evidence="1">
    <location>
        <begin position="373"/>
        <end position="433"/>
    </location>
</feature>
<feature type="region of interest" description="Disordered" evidence="1">
    <location>
        <begin position="122"/>
        <end position="165"/>
    </location>
</feature>
<proteinExistence type="predicted"/>
<reference evidence="2" key="1">
    <citation type="submission" date="2016-10" db="EMBL/GenBank/DDBJ databases">
        <authorList>
            <person name="Benchimol M."/>
            <person name="Almeida L.G."/>
            <person name="Vasconcelos A.T."/>
            <person name="Perreira-Neves A."/>
            <person name="Rosa I.A."/>
            <person name="Tasca T."/>
            <person name="Bogo M.R."/>
            <person name="de Souza W."/>
        </authorList>
    </citation>
    <scope>NUCLEOTIDE SEQUENCE [LARGE SCALE GENOMIC DNA]</scope>
    <source>
        <strain evidence="2">K</strain>
    </source>
</reference>
<sequence>MENLENQDQYDDDNISLDFNTDDEDDDFLIDEYTPKHNDETIEPIQKIDLEQNKSLLSFKASLQNDDNQHISPVQQIMKGFAPTPMTKNGNTEEKSSIGSRLLVKKTIDKAQDTSTMKFNLNNNSHFPEPQKNNISPIGKVTLGSPNQDPSNQSDISFPSLPSFSPPVQTQTNANNGFRFLGGNQPNQNQTPNQMNFLKANENQKSPPNQISNNSHFNVPGIPLLNDEKKSASPRETITPVTIKPASSKISVKTSLIDKTSKLLNSNPMNAGNVPNPQNGGPVVSFQLGNKQLITQKTQNQEPSYNTTLNIPHTQQNSTKPSIVIPNDINNPSNQVKIITTKIHNSDEIPNVNINDIPKPQFDDIGSINQAQQQNNQEAPNYQQSQPQQKSPQPQQQTLQPQQQTIQPQQQIHPQIQQLPPQQQQQQQQLRPPQHVPALQQPSFQGQFSYQPQPVFPQQSPISTQNSPVNMTQPVTPSIHQMPNITSPIQYQPMQMNMHQSPYQTPYNYSQPSYYAPSICERVHISFMSTIDQSFSNLRRAMSSELSAAIRSQNRSAYNFDVDAFCNTLNAELAGVISFQLPQNDIVYNQALSRSLTNAIDNEINTISQSLEKSIERNKEINHKNQEMLHNLLSQLEALRISYKATGDGIVRELEREQLIISSLKDNDDLLLKEKTNKLRDLKLSTIDLESKLSQQHAYHDGIVNSFEKLLSQKKETKRHKIPNNNSKLKKVIYEMNDVNQEIKEYNYENVFQELDGIHKLLTFDQNSMRNELYEVEVAYRKLCQQVTTDVNGFAQQQSIQKQHQRQNQVFSQAVSPRRYNENKKQNSKMTDVNQKIDQYRQKRENLMRKSFV</sequence>
<feature type="compositionally biased region" description="Polar residues" evidence="1">
    <location>
        <begin position="299"/>
        <end position="321"/>
    </location>
</feature>
<evidence type="ECO:0000313" key="3">
    <source>
        <dbReference type="Proteomes" id="UP000179807"/>
    </source>
</evidence>
<feature type="region of interest" description="Disordered" evidence="1">
    <location>
        <begin position="299"/>
        <end position="329"/>
    </location>
</feature>
<organism evidence="2 3">
    <name type="scientific">Tritrichomonas foetus</name>
    <dbReference type="NCBI Taxonomy" id="1144522"/>
    <lineage>
        <taxon>Eukaryota</taxon>
        <taxon>Metamonada</taxon>
        <taxon>Parabasalia</taxon>
        <taxon>Tritrichomonadida</taxon>
        <taxon>Tritrichomonadidae</taxon>
        <taxon>Tritrichomonas</taxon>
    </lineage>
</organism>
<keyword evidence="3" id="KW-1185">Reference proteome</keyword>
<accession>A0A1J4JU47</accession>
<feature type="compositionally biased region" description="Polar residues" evidence="1">
    <location>
        <begin position="122"/>
        <end position="136"/>
    </location>
</feature>
<feature type="region of interest" description="Disordered" evidence="1">
    <location>
        <begin position="203"/>
        <end position="240"/>
    </location>
</feature>
<comment type="caution">
    <text evidence="2">The sequence shown here is derived from an EMBL/GenBank/DDBJ whole genome shotgun (WGS) entry which is preliminary data.</text>
</comment>
<gene>
    <name evidence="2" type="ORF">TRFO_30195</name>
</gene>
<feature type="compositionally biased region" description="Polar residues" evidence="1">
    <location>
        <begin position="203"/>
        <end position="217"/>
    </location>
</feature>
<dbReference type="RefSeq" id="XP_068355793.1">
    <property type="nucleotide sequence ID" value="XM_068507208.1"/>
</dbReference>
<dbReference type="AlphaFoldDB" id="A0A1J4JU47"/>
<feature type="compositionally biased region" description="Polar residues" evidence="1">
    <location>
        <begin position="440"/>
        <end position="469"/>
    </location>
</feature>
<evidence type="ECO:0000313" key="2">
    <source>
        <dbReference type="EMBL" id="OHT02657.1"/>
    </source>
</evidence>